<evidence type="ECO:0000313" key="3">
    <source>
        <dbReference type="EMBL" id="CAG8767539.1"/>
    </source>
</evidence>
<dbReference type="AlphaFoldDB" id="A0A9N9NWP9"/>
<name>A0A9N9NWP9_9GLOM</name>
<reference evidence="3" key="1">
    <citation type="submission" date="2021-06" db="EMBL/GenBank/DDBJ databases">
        <authorList>
            <person name="Kallberg Y."/>
            <person name="Tangrot J."/>
            <person name="Rosling A."/>
        </authorList>
    </citation>
    <scope>NUCLEOTIDE SEQUENCE</scope>
    <source>
        <strain evidence="3">FL966</strain>
    </source>
</reference>
<dbReference type="Gene3D" id="1.10.10.60">
    <property type="entry name" value="Homeodomain-like"/>
    <property type="match status" value="1"/>
</dbReference>
<dbReference type="InterPro" id="IPR006600">
    <property type="entry name" value="HTH_CenpB_DNA-bd_dom"/>
</dbReference>
<keyword evidence="4" id="KW-1185">Reference proteome</keyword>
<sequence length="210" mass="23793">LQPQQDEALANWVLQCQARKIQLTGELICEKGRKLAKQIGLNPQDCNTPDFSVGATSYAIGDVDLTYIKAGESDIYKVDQLKAMQWCIRTWNSILPETITNCFHHTGLFDYEITTIIHEVHPNDEDSSVLAELKESLQIFINESNSSFITPSNPVRLDAIRTVISLLDTTISDHNTVLRTLHLLQQEIQLQVFSSKIQTTLDSFIQVEYQ</sequence>
<evidence type="ECO:0000313" key="4">
    <source>
        <dbReference type="Proteomes" id="UP000789759"/>
    </source>
</evidence>
<gene>
    <name evidence="3" type="ORF">CPELLU_LOCUS15673</name>
</gene>
<comment type="caution">
    <text evidence="3">The sequence shown here is derived from an EMBL/GenBank/DDBJ whole genome shotgun (WGS) entry which is preliminary data.</text>
</comment>
<feature type="domain" description="HTH CENPB-type" evidence="2">
    <location>
        <begin position="3"/>
        <end position="54"/>
    </location>
</feature>
<evidence type="ECO:0000256" key="1">
    <source>
        <dbReference type="ARBA" id="ARBA00023125"/>
    </source>
</evidence>
<organism evidence="3 4">
    <name type="scientific">Cetraspora pellucida</name>
    <dbReference type="NCBI Taxonomy" id="1433469"/>
    <lineage>
        <taxon>Eukaryota</taxon>
        <taxon>Fungi</taxon>
        <taxon>Fungi incertae sedis</taxon>
        <taxon>Mucoromycota</taxon>
        <taxon>Glomeromycotina</taxon>
        <taxon>Glomeromycetes</taxon>
        <taxon>Diversisporales</taxon>
        <taxon>Gigasporaceae</taxon>
        <taxon>Cetraspora</taxon>
    </lineage>
</organism>
<keyword evidence="1" id="KW-0238">DNA-binding</keyword>
<proteinExistence type="predicted"/>
<accession>A0A9N9NWP9</accession>
<evidence type="ECO:0000259" key="2">
    <source>
        <dbReference type="Pfam" id="PF03221"/>
    </source>
</evidence>
<feature type="non-terminal residue" evidence="3">
    <location>
        <position position="1"/>
    </location>
</feature>
<dbReference type="SUPFAM" id="SSF46689">
    <property type="entry name" value="Homeodomain-like"/>
    <property type="match status" value="1"/>
</dbReference>
<dbReference type="Proteomes" id="UP000789759">
    <property type="component" value="Unassembled WGS sequence"/>
</dbReference>
<dbReference type="EMBL" id="CAJVQA010021172">
    <property type="protein sequence ID" value="CAG8767539.1"/>
    <property type="molecule type" value="Genomic_DNA"/>
</dbReference>
<dbReference type="Pfam" id="PF03221">
    <property type="entry name" value="HTH_Tnp_Tc5"/>
    <property type="match status" value="1"/>
</dbReference>
<dbReference type="OrthoDB" id="2431301at2759"/>
<dbReference type="InterPro" id="IPR009057">
    <property type="entry name" value="Homeodomain-like_sf"/>
</dbReference>
<protein>
    <submittedName>
        <fullName evidence="3">13527_t:CDS:1</fullName>
    </submittedName>
</protein>
<dbReference type="GO" id="GO:0003677">
    <property type="term" value="F:DNA binding"/>
    <property type="evidence" value="ECO:0007669"/>
    <property type="project" value="UniProtKB-KW"/>
</dbReference>